<feature type="transmembrane region" description="Helical" evidence="1">
    <location>
        <begin position="21"/>
        <end position="45"/>
    </location>
</feature>
<evidence type="ECO:0000313" key="3">
    <source>
        <dbReference type="EMBL" id="CAB4123856.1"/>
    </source>
</evidence>
<proteinExistence type="predicted"/>
<gene>
    <name evidence="4" type="ORF">UFOVP220_60</name>
    <name evidence="2" type="ORF">UFOVP26_28</name>
    <name evidence="3" type="ORF">UFOVP44_69</name>
</gene>
<accession>A0A6J5KRI2</accession>
<name>A0A6J5KRI2_9CAUD</name>
<dbReference type="EMBL" id="LR796152">
    <property type="protein sequence ID" value="CAB4121795.1"/>
    <property type="molecule type" value="Genomic_DNA"/>
</dbReference>
<evidence type="ECO:0000256" key="1">
    <source>
        <dbReference type="SAM" id="Phobius"/>
    </source>
</evidence>
<keyword evidence="1" id="KW-0472">Membrane</keyword>
<organism evidence="3">
    <name type="scientific">uncultured Caudovirales phage</name>
    <dbReference type="NCBI Taxonomy" id="2100421"/>
    <lineage>
        <taxon>Viruses</taxon>
        <taxon>Duplodnaviria</taxon>
        <taxon>Heunggongvirae</taxon>
        <taxon>Uroviricota</taxon>
        <taxon>Caudoviricetes</taxon>
        <taxon>Peduoviridae</taxon>
        <taxon>Maltschvirus</taxon>
        <taxon>Maltschvirus maltsch</taxon>
    </lineage>
</organism>
<dbReference type="EMBL" id="LR796176">
    <property type="protein sequence ID" value="CAB4123856.1"/>
    <property type="molecule type" value="Genomic_DNA"/>
</dbReference>
<keyword evidence="1" id="KW-1133">Transmembrane helix</keyword>
<sequence length="104" mass="12172">MWFPEVWQIIPIKNKNYLQSLWIGIFMPILWLPKAVFTCLIYPTLKSVIGGIWILVRTYTVLPMMGVTGYASGLDREFPSLPVVRELTLDELRELIKKMDEQEK</sequence>
<evidence type="ECO:0000313" key="4">
    <source>
        <dbReference type="EMBL" id="CAB5219293.1"/>
    </source>
</evidence>
<keyword evidence="1" id="KW-0812">Transmembrane</keyword>
<feature type="transmembrane region" description="Helical" evidence="1">
    <location>
        <begin position="51"/>
        <end position="71"/>
    </location>
</feature>
<protein>
    <submittedName>
        <fullName evidence="3">Uncharacterized protein</fullName>
    </submittedName>
</protein>
<reference evidence="3" key="1">
    <citation type="submission" date="2020-04" db="EMBL/GenBank/DDBJ databases">
        <authorList>
            <person name="Chiriac C."/>
            <person name="Salcher M."/>
            <person name="Ghai R."/>
            <person name="Kavagutti S V."/>
        </authorList>
    </citation>
    <scope>NUCLEOTIDE SEQUENCE</scope>
</reference>
<dbReference type="EMBL" id="LR798268">
    <property type="protein sequence ID" value="CAB5219293.1"/>
    <property type="molecule type" value="Genomic_DNA"/>
</dbReference>
<evidence type="ECO:0000313" key="2">
    <source>
        <dbReference type="EMBL" id="CAB4121795.1"/>
    </source>
</evidence>